<keyword evidence="3" id="KW-1185">Reference proteome</keyword>
<name>T1H1D7_MEGSC</name>
<evidence type="ECO:0000256" key="1">
    <source>
        <dbReference type="SAM" id="Coils"/>
    </source>
</evidence>
<organism evidence="2 3">
    <name type="scientific">Megaselia scalaris</name>
    <name type="common">Humpbacked fly</name>
    <name type="synonym">Phora scalaris</name>
    <dbReference type="NCBI Taxonomy" id="36166"/>
    <lineage>
        <taxon>Eukaryota</taxon>
        <taxon>Metazoa</taxon>
        <taxon>Ecdysozoa</taxon>
        <taxon>Arthropoda</taxon>
        <taxon>Hexapoda</taxon>
        <taxon>Insecta</taxon>
        <taxon>Pterygota</taxon>
        <taxon>Neoptera</taxon>
        <taxon>Endopterygota</taxon>
        <taxon>Diptera</taxon>
        <taxon>Brachycera</taxon>
        <taxon>Muscomorpha</taxon>
        <taxon>Platypezoidea</taxon>
        <taxon>Phoridae</taxon>
        <taxon>Megaseliini</taxon>
        <taxon>Megaselia</taxon>
    </lineage>
</organism>
<sequence length="227" mass="24861">MPILPIIPSVNTCMSLTTTTTTSCTIAGNSKPSPAVPEFNTLQLQAFADVCSTVNTSTTMSNSVMNSLVSATKIVLNDNIPNTIASIATTNIEIPKKIPISTIPVPVMKIGSTHFIQDENNESNSLEMTEDIKGKDPQFMNEEDEELSELKIENEKKDLKLIEIAKGREENEIIDDENLEEPMECGSSVASQTSPNNMVKTLSEDVIMSDTLKNEIVEMSDEETLEM</sequence>
<dbReference type="EnsemblMetazoa" id="MESCA009996-RA">
    <property type="protein sequence ID" value="MESCA009996-PA"/>
    <property type="gene ID" value="MESCA009996"/>
</dbReference>
<feature type="coiled-coil region" evidence="1">
    <location>
        <begin position="140"/>
        <end position="172"/>
    </location>
</feature>
<evidence type="ECO:0000313" key="2">
    <source>
        <dbReference type="EnsemblMetazoa" id="MESCA009996-PA"/>
    </source>
</evidence>
<reference evidence="3" key="1">
    <citation type="submission" date="2013-02" db="EMBL/GenBank/DDBJ databases">
        <authorList>
            <person name="Hughes D."/>
        </authorList>
    </citation>
    <scope>NUCLEOTIDE SEQUENCE</scope>
    <source>
        <strain>Durham</strain>
        <strain evidence="3">NC isolate 2 -- Noor lab</strain>
    </source>
</reference>
<proteinExistence type="predicted"/>
<accession>T1H1D7</accession>
<dbReference type="AlphaFoldDB" id="T1H1D7"/>
<keyword evidence="1" id="KW-0175">Coiled coil</keyword>
<dbReference type="STRING" id="36166.T1H1D7"/>
<reference evidence="2" key="2">
    <citation type="submission" date="2015-06" db="UniProtKB">
        <authorList>
            <consortium name="EnsemblMetazoa"/>
        </authorList>
    </citation>
    <scope>IDENTIFICATION</scope>
</reference>
<dbReference type="HOGENOM" id="CLU_1220893_0_0_1"/>
<dbReference type="EMBL" id="CAQQ02375981">
    <property type="status" value="NOT_ANNOTATED_CDS"/>
    <property type="molecule type" value="Genomic_DNA"/>
</dbReference>
<dbReference type="Proteomes" id="UP000015102">
    <property type="component" value="Unassembled WGS sequence"/>
</dbReference>
<protein>
    <submittedName>
        <fullName evidence="2">Uncharacterized protein</fullName>
    </submittedName>
</protein>
<evidence type="ECO:0000313" key="3">
    <source>
        <dbReference type="Proteomes" id="UP000015102"/>
    </source>
</evidence>